<dbReference type="Pfam" id="PF00005">
    <property type="entry name" value="ABC_tran"/>
    <property type="match status" value="1"/>
</dbReference>
<dbReference type="InterPro" id="IPR003439">
    <property type="entry name" value="ABC_transporter-like_ATP-bd"/>
</dbReference>
<evidence type="ECO:0000313" key="4">
    <source>
        <dbReference type="EMBL" id="GMA25426.1"/>
    </source>
</evidence>
<organism evidence="4 5">
    <name type="scientific">Luteimicrobium album</name>
    <dbReference type="NCBI Taxonomy" id="1054550"/>
    <lineage>
        <taxon>Bacteria</taxon>
        <taxon>Bacillati</taxon>
        <taxon>Actinomycetota</taxon>
        <taxon>Actinomycetes</taxon>
        <taxon>Micrococcales</taxon>
        <taxon>Luteimicrobium</taxon>
    </lineage>
</organism>
<dbReference type="InterPro" id="IPR027417">
    <property type="entry name" value="P-loop_NTPase"/>
</dbReference>
<evidence type="ECO:0000313" key="5">
    <source>
        <dbReference type="Proteomes" id="UP001157091"/>
    </source>
</evidence>
<keyword evidence="5" id="KW-1185">Reference proteome</keyword>
<evidence type="ECO:0000256" key="1">
    <source>
        <dbReference type="ARBA" id="ARBA00022448"/>
    </source>
</evidence>
<protein>
    <recommendedName>
        <fullName evidence="3">ABC transporter domain-containing protein</fullName>
    </recommendedName>
</protein>
<dbReference type="PANTHER" id="PTHR42794:SF1">
    <property type="entry name" value="HEMIN IMPORT ATP-BINDING PROTEIN HMUV"/>
    <property type="match status" value="1"/>
</dbReference>
<evidence type="ECO:0000259" key="3">
    <source>
        <dbReference type="Pfam" id="PF00005"/>
    </source>
</evidence>
<evidence type="ECO:0000256" key="2">
    <source>
        <dbReference type="ARBA" id="ARBA00022967"/>
    </source>
</evidence>
<proteinExistence type="predicted"/>
<reference evidence="5" key="1">
    <citation type="journal article" date="2019" name="Int. J. Syst. Evol. Microbiol.">
        <title>The Global Catalogue of Microorganisms (GCM) 10K type strain sequencing project: providing services to taxonomists for standard genome sequencing and annotation.</title>
        <authorList>
            <consortium name="The Broad Institute Genomics Platform"/>
            <consortium name="The Broad Institute Genome Sequencing Center for Infectious Disease"/>
            <person name="Wu L."/>
            <person name="Ma J."/>
        </authorList>
    </citation>
    <scope>NUCLEOTIDE SEQUENCE [LARGE SCALE GENOMIC DNA]</scope>
    <source>
        <strain evidence="5">NBRC 106348</strain>
    </source>
</reference>
<sequence>MGHLEVGHVEYVLPDGRILLDDVSFRVGDGSATALVGPNGAGKTTLLRLLTGSSRRRRARSRGAAGSV</sequence>
<comment type="caution">
    <text evidence="4">The sequence shown here is derived from an EMBL/GenBank/DDBJ whole genome shotgun (WGS) entry which is preliminary data.</text>
</comment>
<dbReference type="EMBL" id="BSUK01000001">
    <property type="protein sequence ID" value="GMA25426.1"/>
    <property type="molecule type" value="Genomic_DNA"/>
</dbReference>
<keyword evidence="1" id="KW-0813">Transport</keyword>
<dbReference type="Gene3D" id="3.40.50.300">
    <property type="entry name" value="P-loop containing nucleotide triphosphate hydrolases"/>
    <property type="match status" value="1"/>
</dbReference>
<keyword evidence="2" id="KW-1278">Translocase</keyword>
<name>A0ABQ6I586_9MICO</name>
<dbReference type="Proteomes" id="UP001157091">
    <property type="component" value="Unassembled WGS sequence"/>
</dbReference>
<feature type="domain" description="ABC transporter" evidence="3">
    <location>
        <begin position="20"/>
        <end position="55"/>
    </location>
</feature>
<dbReference type="PANTHER" id="PTHR42794">
    <property type="entry name" value="HEMIN IMPORT ATP-BINDING PROTEIN HMUV"/>
    <property type="match status" value="1"/>
</dbReference>
<dbReference type="SUPFAM" id="SSF52540">
    <property type="entry name" value="P-loop containing nucleoside triphosphate hydrolases"/>
    <property type="match status" value="1"/>
</dbReference>
<gene>
    <name evidence="4" type="ORF">GCM10025864_31850</name>
</gene>
<accession>A0ABQ6I586</accession>